<feature type="region of interest" description="Disordered" evidence="1">
    <location>
        <begin position="68"/>
        <end position="88"/>
    </location>
</feature>
<accession>D2R278</accession>
<organism evidence="2 3">
    <name type="scientific">Pirellula staleyi (strain ATCC 27377 / DSM 6068 / ICPB 4128)</name>
    <name type="common">Pirella staleyi</name>
    <dbReference type="NCBI Taxonomy" id="530564"/>
    <lineage>
        <taxon>Bacteria</taxon>
        <taxon>Pseudomonadati</taxon>
        <taxon>Planctomycetota</taxon>
        <taxon>Planctomycetia</taxon>
        <taxon>Pirellulales</taxon>
        <taxon>Pirellulaceae</taxon>
        <taxon>Pirellula</taxon>
    </lineage>
</organism>
<name>D2R278_PIRSD</name>
<dbReference type="STRING" id="530564.Psta_0296"/>
<dbReference type="Proteomes" id="UP000001887">
    <property type="component" value="Chromosome"/>
</dbReference>
<protein>
    <submittedName>
        <fullName evidence="2">Uncharacterized protein</fullName>
    </submittedName>
</protein>
<evidence type="ECO:0000256" key="1">
    <source>
        <dbReference type="SAM" id="MobiDB-lite"/>
    </source>
</evidence>
<dbReference type="KEGG" id="psl:Psta_0296"/>
<dbReference type="HOGENOM" id="CLU_1968497_0_0_0"/>
<sequence length="127" mass="13956">MSDPIPLSDDVPFTLSCYGCDCDSPQSYEEAIRDGWTLIQFTPDGVAENYLGLCPECAVEWDAPGVSGGDQALKSSSGDCNDGEETRGDGTRIELFVNRLHDWSSENPMNIYNRKGCSDKICYESLL</sequence>
<evidence type="ECO:0000313" key="3">
    <source>
        <dbReference type="Proteomes" id="UP000001887"/>
    </source>
</evidence>
<keyword evidence="3" id="KW-1185">Reference proteome</keyword>
<dbReference type="EMBL" id="CP001848">
    <property type="protein sequence ID" value="ADB14987.1"/>
    <property type="molecule type" value="Genomic_DNA"/>
</dbReference>
<reference evidence="2 3" key="1">
    <citation type="journal article" date="2009" name="Stand. Genomic Sci.">
        <title>Complete genome sequence of Pirellula staleyi type strain (ATCC 27377).</title>
        <authorList>
            <person name="Clum A."/>
            <person name="Tindall B.J."/>
            <person name="Sikorski J."/>
            <person name="Ivanova N."/>
            <person name="Mavrommatis K."/>
            <person name="Lucas S."/>
            <person name="Glavina del Rio T."/>
            <person name="Nolan M."/>
            <person name="Chen F."/>
            <person name="Tice H."/>
            <person name="Pitluck S."/>
            <person name="Cheng J.F."/>
            <person name="Chertkov O."/>
            <person name="Brettin T."/>
            <person name="Han C."/>
            <person name="Detter J.C."/>
            <person name="Kuske C."/>
            <person name="Bruce D."/>
            <person name="Goodwin L."/>
            <person name="Ovchinikova G."/>
            <person name="Pati A."/>
            <person name="Mikhailova N."/>
            <person name="Chen A."/>
            <person name="Palaniappan K."/>
            <person name="Land M."/>
            <person name="Hauser L."/>
            <person name="Chang Y.J."/>
            <person name="Jeffries C.D."/>
            <person name="Chain P."/>
            <person name="Rohde M."/>
            <person name="Goker M."/>
            <person name="Bristow J."/>
            <person name="Eisen J.A."/>
            <person name="Markowitz V."/>
            <person name="Hugenholtz P."/>
            <person name="Kyrpides N.C."/>
            <person name="Klenk H.P."/>
            <person name="Lapidus A."/>
        </authorList>
    </citation>
    <scope>NUCLEOTIDE SEQUENCE [LARGE SCALE GENOMIC DNA]</scope>
    <source>
        <strain evidence="3">ATCC 27377 / DSM 6068 / ICPB 4128</strain>
    </source>
</reference>
<gene>
    <name evidence="2" type="ordered locus">Psta_0296</name>
</gene>
<evidence type="ECO:0000313" key="2">
    <source>
        <dbReference type="EMBL" id="ADB14987.1"/>
    </source>
</evidence>
<proteinExistence type="predicted"/>
<dbReference type="AlphaFoldDB" id="D2R278"/>